<dbReference type="RefSeq" id="WP_311704355.1">
    <property type="nucleotide sequence ID" value="NZ_JAVREL010000005.1"/>
</dbReference>
<accession>A0ABU2MNM7</accession>
<keyword evidence="1" id="KW-0472">Membrane</keyword>
<keyword evidence="1" id="KW-0812">Transmembrane</keyword>
<proteinExistence type="predicted"/>
<feature type="transmembrane region" description="Helical" evidence="1">
    <location>
        <begin position="119"/>
        <end position="137"/>
    </location>
</feature>
<name>A0ABU2MNM7_9ACTN</name>
<feature type="transmembrane region" description="Helical" evidence="1">
    <location>
        <begin position="143"/>
        <end position="160"/>
    </location>
</feature>
<dbReference type="EMBL" id="JAVREL010000005">
    <property type="protein sequence ID" value="MDT0343221.1"/>
    <property type="molecule type" value="Genomic_DNA"/>
</dbReference>
<dbReference type="Proteomes" id="UP001183246">
    <property type="component" value="Unassembled WGS sequence"/>
</dbReference>
<comment type="caution">
    <text evidence="2">The sequence shown here is derived from an EMBL/GenBank/DDBJ whole genome shotgun (WGS) entry which is preliminary data.</text>
</comment>
<keyword evidence="3" id="KW-1185">Reference proteome</keyword>
<evidence type="ECO:0000256" key="1">
    <source>
        <dbReference type="SAM" id="Phobius"/>
    </source>
</evidence>
<evidence type="ECO:0000313" key="2">
    <source>
        <dbReference type="EMBL" id="MDT0343221.1"/>
    </source>
</evidence>
<organism evidence="2 3">
    <name type="scientific">Streptomyces litchfieldiae</name>
    <dbReference type="NCBI Taxonomy" id="3075543"/>
    <lineage>
        <taxon>Bacteria</taxon>
        <taxon>Bacillati</taxon>
        <taxon>Actinomycetota</taxon>
        <taxon>Actinomycetes</taxon>
        <taxon>Kitasatosporales</taxon>
        <taxon>Streptomycetaceae</taxon>
        <taxon>Streptomyces</taxon>
    </lineage>
</organism>
<evidence type="ECO:0000313" key="3">
    <source>
        <dbReference type="Proteomes" id="UP001183246"/>
    </source>
</evidence>
<sequence length="195" mass="21861">MTVTGDQDIVARFDGSDRVAVHSRDPFRVMAIAHELGYSLQHFRFTTGGTPSRMIFVRDDSPTARHRAAWTDYYIQSLGSWRAGCWPPNVPPSAIDPEKAAGLRLAVHLHEKYRLVPPMLVLGALCAGSPLLAWNAWGSTVPVAIFLALFALSGFALLWLPGYSRKVYTRYLADLERFDQEQRFYPPNTEQGRPA</sequence>
<gene>
    <name evidence="2" type="ORF">RM590_11435</name>
</gene>
<protein>
    <submittedName>
        <fullName evidence="2">Uncharacterized protein</fullName>
    </submittedName>
</protein>
<reference evidence="3" key="1">
    <citation type="submission" date="2023-07" db="EMBL/GenBank/DDBJ databases">
        <title>30 novel species of actinomycetes from the DSMZ collection.</title>
        <authorList>
            <person name="Nouioui I."/>
        </authorList>
    </citation>
    <scope>NUCLEOTIDE SEQUENCE [LARGE SCALE GENOMIC DNA]</scope>
    <source>
        <strain evidence="3">DSM 44938</strain>
    </source>
</reference>
<keyword evidence="1" id="KW-1133">Transmembrane helix</keyword>